<name>A0A1T4M7P6_9BACT</name>
<dbReference type="Proteomes" id="UP000190888">
    <property type="component" value="Unassembled WGS sequence"/>
</dbReference>
<reference evidence="1 2" key="1">
    <citation type="submission" date="2017-02" db="EMBL/GenBank/DDBJ databases">
        <authorList>
            <person name="Peterson S.W."/>
        </authorList>
    </citation>
    <scope>NUCLEOTIDE SEQUENCE [LARGE SCALE GENOMIC DNA]</scope>
    <source>
        <strain evidence="1 2">DSM 22335</strain>
    </source>
</reference>
<dbReference type="AlphaFoldDB" id="A0A1T4M7P6"/>
<evidence type="ECO:0000313" key="1">
    <source>
        <dbReference type="EMBL" id="SJZ63033.1"/>
    </source>
</evidence>
<accession>A0A1T4M7P6</accession>
<dbReference type="PROSITE" id="PS51257">
    <property type="entry name" value="PROKAR_LIPOPROTEIN"/>
    <property type="match status" value="1"/>
</dbReference>
<keyword evidence="2" id="KW-1185">Reference proteome</keyword>
<proteinExistence type="predicted"/>
<dbReference type="STRING" id="413434.SAMN04488132_103232"/>
<organism evidence="1 2">
    <name type="scientific">Sediminibacterium ginsengisoli</name>
    <dbReference type="NCBI Taxonomy" id="413434"/>
    <lineage>
        <taxon>Bacteria</taxon>
        <taxon>Pseudomonadati</taxon>
        <taxon>Bacteroidota</taxon>
        <taxon>Chitinophagia</taxon>
        <taxon>Chitinophagales</taxon>
        <taxon>Chitinophagaceae</taxon>
        <taxon>Sediminibacterium</taxon>
    </lineage>
</organism>
<evidence type="ECO:0000313" key="2">
    <source>
        <dbReference type="Proteomes" id="UP000190888"/>
    </source>
</evidence>
<gene>
    <name evidence="1" type="ORF">SAMN04488132_103232</name>
</gene>
<dbReference type="EMBL" id="FUWH01000003">
    <property type="protein sequence ID" value="SJZ63033.1"/>
    <property type="molecule type" value="Genomic_DNA"/>
</dbReference>
<protein>
    <submittedName>
        <fullName evidence="1">Uncharacterized protein</fullName>
    </submittedName>
</protein>
<sequence length="168" mass="19052">MLSGKFTPLIFMKAFFKLPVLLLLVITATALCGCPPLDYKVFVRNITSDTARLTLLYKSNDTVPSETLSARAAFEILPVRKKNLEVMNERVPASVNARHVTLLVPPKSTVYVSDVLQSLHRFGAEYLMIERAGHLDTVKSNFHYKGFSKKPDPSYNYLYNTLVYYDIK</sequence>